<feature type="transmembrane region" description="Helical" evidence="8">
    <location>
        <begin position="158"/>
        <end position="179"/>
    </location>
</feature>
<dbReference type="AlphaFoldDB" id="A0A3B0YH01"/>
<keyword evidence="2" id="KW-1003">Cell membrane</keyword>
<keyword evidence="5" id="KW-0573">Peptidoglycan synthesis</keyword>
<feature type="transmembrane region" description="Helical" evidence="8">
    <location>
        <begin position="84"/>
        <end position="110"/>
    </location>
</feature>
<dbReference type="InterPro" id="IPR051050">
    <property type="entry name" value="Lipid_II_flippase_MurJ/MviN"/>
</dbReference>
<feature type="transmembrane region" description="Helical" evidence="8">
    <location>
        <begin position="275"/>
        <end position="293"/>
    </location>
</feature>
<evidence type="ECO:0000256" key="7">
    <source>
        <dbReference type="ARBA" id="ARBA00023136"/>
    </source>
</evidence>
<dbReference type="GO" id="GO:0034204">
    <property type="term" value="P:lipid translocation"/>
    <property type="evidence" value="ECO:0007669"/>
    <property type="project" value="TreeGrafter"/>
</dbReference>
<feature type="transmembrane region" description="Helical" evidence="8">
    <location>
        <begin position="354"/>
        <end position="375"/>
    </location>
</feature>
<dbReference type="GO" id="GO:0015648">
    <property type="term" value="F:lipid-linked peptidoglycan transporter activity"/>
    <property type="evidence" value="ECO:0007669"/>
    <property type="project" value="TreeGrafter"/>
</dbReference>
<evidence type="ECO:0000256" key="4">
    <source>
        <dbReference type="ARBA" id="ARBA00022960"/>
    </source>
</evidence>
<keyword evidence="4" id="KW-0133">Cell shape</keyword>
<reference evidence="9" key="1">
    <citation type="submission" date="2018-06" db="EMBL/GenBank/DDBJ databases">
        <authorList>
            <person name="Zhirakovskaya E."/>
        </authorList>
    </citation>
    <scope>NUCLEOTIDE SEQUENCE</scope>
</reference>
<keyword evidence="7 8" id="KW-0472">Membrane</keyword>
<dbReference type="EMBL" id="UOFM01000344">
    <property type="protein sequence ID" value="VAW80175.1"/>
    <property type="molecule type" value="Genomic_DNA"/>
</dbReference>
<dbReference type="NCBIfam" id="TIGR01695">
    <property type="entry name" value="murJ_mviN"/>
    <property type="match status" value="1"/>
</dbReference>
<proteinExistence type="inferred from homology"/>
<feature type="transmembrane region" description="Helical" evidence="8">
    <location>
        <begin position="414"/>
        <end position="437"/>
    </location>
</feature>
<evidence type="ECO:0000313" key="9">
    <source>
        <dbReference type="EMBL" id="VAW80175.1"/>
    </source>
</evidence>
<evidence type="ECO:0000256" key="5">
    <source>
        <dbReference type="ARBA" id="ARBA00022984"/>
    </source>
</evidence>
<sequence length="525" mass="56228">MSGKMLRSTAIVGSMTLISRSLGLVRDMVLARFGVSAGMDAFFVAFKIPNFTRRLFAEGAFSQAFVPVLSEYRTQREHGEVQALVDYVAGTLLGILGLLVLVGVLASPALVTLFAPGFWDDPLKFDLTAYMLRFTFPYLLFMALVAFAAGILNSYGRFAAAAFTPVWLNVILIAAALLISPQLDEPMVGVAWGVFLAGFVQLVFLLPSLARIRLLPRPRWGVRDAGVKKILKLMVPGIVGSSVSQINLLFDTLLASFLITGSVSWLYYADRLVEFPLGIFGIALATVILPVLSRAHASGSAKQFAHIVDASLRWVLLIGVPAMVGLILLARPALSALFEHGAFTGHDVDMTALALLAYGVGLPGFMLTKVLAPAFYSRQDTVTPVKIAIRAMIANMVMNVLFVVPMVMLEVPGAHAGLALATALSAWLNAALLFTALRRAETIRPQPGWPRLLGQILIGVVVMGVVVGTGMPDKAQWSGLDTAARVTQLGIWVVAGVASYLLTLRLAGVKLSLFRAPVDKAAGNP</sequence>
<evidence type="ECO:0000256" key="2">
    <source>
        <dbReference type="ARBA" id="ARBA00022475"/>
    </source>
</evidence>
<dbReference type="PANTHER" id="PTHR47019">
    <property type="entry name" value="LIPID II FLIPPASE MURJ"/>
    <property type="match status" value="1"/>
</dbReference>
<dbReference type="Pfam" id="PF03023">
    <property type="entry name" value="MurJ"/>
    <property type="match status" value="1"/>
</dbReference>
<feature type="transmembrane region" description="Helical" evidence="8">
    <location>
        <begin position="489"/>
        <end position="507"/>
    </location>
</feature>
<feature type="transmembrane region" description="Helical" evidence="8">
    <location>
        <begin position="314"/>
        <end position="334"/>
    </location>
</feature>
<evidence type="ECO:0000256" key="1">
    <source>
        <dbReference type="ARBA" id="ARBA00004651"/>
    </source>
</evidence>
<protein>
    <submittedName>
        <fullName evidence="9">Proposed peptidoglycan lipid II flippase MurJ</fullName>
    </submittedName>
</protein>
<name>A0A3B0YH01_9ZZZZ</name>
<evidence type="ECO:0000256" key="3">
    <source>
        <dbReference type="ARBA" id="ARBA00022692"/>
    </source>
</evidence>
<keyword evidence="6 8" id="KW-1133">Transmembrane helix</keyword>
<dbReference type="GO" id="GO:0009252">
    <property type="term" value="P:peptidoglycan biosynthetic process"/>
    <property type="evidence" value="ECO:0007669"/>
    <property type="project" value="UniProtKB-KW"/>
</dbReference>
<comment type="subcellular location">
    <subcellularLocation>
        <location evidence="1">Cell membrane</location>
        <topology evidence="1">Multi-pass membrane protein</topology>
    </subcellularLocation>
</comment>
<dbReference type="InterPro" id="IPR004268">
    <property type="entry name" value="MurJ"/>
</dbReference>
<dbReference type="PRINTS" id="PR01806">
    <property type="entry name" value="VIRFACTRMVIN"/>
</dbReference>
<feature type="transmembrane region" description="Helical" evidence="8">
    <location>
        <begin position="130"/>
        <end position="151"/>
    </location>
</feature>
<feature type="transmembrane region" description="Helical" evidence="8">
    <location>
        <begin position="449"/>
        <end position="469"/>
    </location>
</feature>
<dbReference type="GO" id="GO:0008360">
    <property type="term" value="P:regulation of cell shape"/>
    <property type="evidence" value="ECO:0007669"/>
    <property type="project" value="UniProtKB-KW"/>
</dbReference>
<gene>
    <name evidence="9" type="ORF">MNBD_GAMMA14-1732</name>
</gene>
<dbReference type="CDD" id="cd13123">
    <property type="entry name" value="MATE_MurJ_like"/>
    <property type="match status" value="1"/>
</dbReference>
<feature type="transmembrane region" description="Helical" evidence="8">
    <location>
        <begin position="387"/>
        <end position="408"/>
    </location>
</feature>
<accession>A0A3B0YH01</accession>
<dbReference type="GO" id="GO:0005886">
    <property type="term" value="C:plasma membrane"/>
    <property type="evidence" value="ECO:0007669"/>
    <property type="project" value="UniProtKB-SubCell"/>
</dbReference>
<evidence type="ECO:0000256" key="8">
    <source>
        <dbReference type="SAM" id="Phobius"/>
    </source>
</evidence>
<dbReference type="PIRSF" id="PIRSF002869">
    <property type="entry name" value="MviN"/>
    <property type="match status" value="1"/>
</dbReference>
<dbReference type="HAMAP" id="MF_02078">
    <property type="entry name" value="MurJ_MviN"/>
    <property type="match status" value="1"/>
</dbReference>
<keyword evidence="3 8" id="KW-0812">Transmembrane</keyword>
<feature type="transmembrane region" description="Helical" evidence="8">
    <location>
        <begin position="191"/>
        <end position="210"/>
    </location>
</feature>
<dbReference type="PANTHER" id="PTHR47019:SF1">
    <property type="entry name" value="LIPID II FLIPPASE MURJ"/>
    <property type="match status" value="1"/>
</dbReference>
<evidence type="ECO:0000256" key="6">
    <source>
        <dbReference type="ARBA" id="ARBA00022989"/>
    </source>
</evidence>
<organism evidence="9">
    <name type="scientific">hydrothermal vent metagenome</name>
    <dbReference type="NCBI Taxonomy" id="652676"/>
    <lineage>
        <taxon>unclassified sequences</taxon>
        <taxon>metagenomes</taxon>
        <taxon>ecological metagenomes</taxon>
    </lineage>
</organism>